<organism evidence="2 3">
    <name type="scientific">Luminiphilus syltensis NOR5-1B</name>
    <dbReference type="NCBI Taxonomy" id="565045"/>
    <lineage>
        <taxon>Bacteria</taxon>
        <taxon>Pseudomonadati</taxon>
        <taxon>Pseudomonadota</taxon>
        <taxon>Gammaproteobacteria</taxon>
        <taxon>Cellvibrionales</taxon>
        <taxon>Halieaceae</taxon>
        <taxon>Luminiphilus</taxon>
    </lineage>
</organism>
<dbReference type="STRING" id="565045.NOR51B_1655"/>
<keyword evidence="3" id="KW-1185">Reference proteome</keyword>
<dbReference type="SUPFAM" id="SSF52025">
    <property type="entry name" value="PA domain"/>
    <property type="match status" value="1"/>
</dbReference>
<dbReference type="Pfam" id="PF04389">
    <property type="entry name" value="Peptidase_M28"/>
    <property type="match status" value="1"/>
</dbReference>
<proteinExistence type="predicted"/>
<dbReference type="Proteomes" id="UP000004699">
    <property type="component" value="Unassembled WGS sequence"/>
</dbReference>
<name>B8KSX4_9GAMM</name>
<dbReference type="PANTHER" id="PTHR12147:SF26">
    <property type="entry name" value="PEPTIDASE M28 DOMAIN-CONTAINING PROTEIN"/>
    <property type="match status" value="1"/>
</dbReference>
<gene>
    <name evidence="2" type="ORF">NOR51B_1655</name>
</gene>
<dbReference type="GO" id="GO:0008235">
    <property type="term" value="F:metalloexopeptidase activity"/>
    <property type="evidence" value="ECO:0007669"/>
    <property type="project" value="InterPro"/>
</dbReference>
<sequence>MAVNASEEQLTVDFHPDPDRLVAHTAFLADDLLEGREAGTPGHERASLYIATEFRKLGLQPAGTDGYLQRIDFRRSRLKTDSLRAVLNTPGEERELTFLDDYYVGASLVRTASSLDCEMVFVGYGIVAQPLDYDDYQGVDVQDKCVVAFKGKPAWFPSEQGAHFSKLKVKNAADRGAIGFISLTTPESLERFPFEKYRERVGRARMTWLYDDGSLFNAKPRIQSSITPSPAVAASLFVATEKDLDDLYAMLETEERFVPFPIPGRLQLEKGSQHEAVTSPNVVALLEGSDPVLKHEYVVFSAHSDAIGMKQGEAGEDLIINGALDNASGIATMLEVARLFSGMEVAPRRSVVFAAMTAEEKGLLGAYYFAEHPTVPVQSMVANVNLDMPILLYEFADIIAFGAGHSDMGGTVSRAAAAESLELTPDPWPEQGYFTRSDHYAFVKQGIPAVFVKGGIKARDPSVDALEVDKDFRKHHYHQVSDDMRLPIKWDAAVTFTRVNARIALELANQPSRPRWNDGDFFGETFARETAAE</sequence>
<feature type="domain" description="Peptidase M28" evidence="1">
    <location>
        <begin position="281"/>
        <end position="502"/>
    </location>
</feature>
<dbReference type="InterPro" id="IPR007484">
    <property type="entry name" value="Peptidase_M28"/>
</dbReference>
<dbReference type="EMBL" id="DS999411">
    <property type="protein sequence ID" value="EED35708.1"/>
    <property type="molecule type" value="Genomic_DNA"/>
</dbReference>
<reference evidence="3" key="1">
    <citation type="journal article" date="2013" name="BMC Microbiol.">
        <title>Taxonomy and evolution of bacteriochlorophyll a-containing members of the OM60/NOR5 clade of marine gammaproteobacteria: description of Luminiphilus syltensis gen. nov., sp. nov., reclassification of Haliea rubra as Pseudohaliea rubra gen. nov., comb. nov., and emendation of Chromatocurvus halotolerans.</title>
        <authorList>
            <person name="Spring S."/>
            <person name="Riedel T."/>
            <person name="Sproer C."/>
            <person name="Yan S."/>
            <person name="Harder J."/>
            <person name="Fuchs B.M."/>
        </authorList>
    </citation>
    <scope>NUCLEOTIDE SEQUENCE [LARGE SCALE GENOMIC DNA]</scope>
    <source>
        <strain evidence="3">NOR51-B</strain>
    </source>
</reference>
<accession>B8KSX4</accession>
<evidence type="ECO:0000313" key="3">
    <source>
        <dbReference type="Proteomes" id="UP000004699"/>
    </source>
</evidence>
<evidence type="ECO:0000259" key="1">
    <source>
        <dbReference type="Pfam" id="PF04389"/>
    </source>
</evidence>
<protein>
    <submittedName>
        <fullName evidence="2">Peptidase M28</fullName>
    </submittedName>
</protein>
<dbReference type="AlphaFoldDB" id="B8KSX4"/>
<dbReference type="PANTHER" id="PTHR12147">
    <property type="entry name" value="METALLOPEPTIDASE M28 FAMILY MEMBER"/>
    <property type="match status" value="1"/>
</dbReference>
<dbReference type="InterPro" id="IPR046450">
    <property type="entry name" value="PA_dom_sf"/>
</dbReference>
<evidence type="ECO:0000313" key="2">
    <source>
        <dbReference type="EMBL" id="EED35708.1"/>
    </source>
</evidence>
<dbReference type="CDD" id="cd04820">
    <property type="entry name" value="PA_M28_1_1"/>
    <property type="match status" value="1"/>
</dbReference>
<dbReference type="eggNOG" id="COG2234">
    <property type="taxonomic scope" value="Bacteria"/>
</dbReference>
<dbReference type="InterPro" id="IPR045175">
    <property type="entry name" value="M28_fam"/>
</dbReference>
<dbReference type="Gene3D" id="3.40.630.10">
    <property type="entry name" value="Zn peptidases"/>
    <property type="match status" value="2"/>
</dbReference>
<dbReference type="HOGENOM" id="CLU_019932_2_1_6"/>
<dbReference type="Gene3D" id="3.50.30.30">
    <property type="match status" value="1"/>
</dbReference>
<dbReference type="SUPFAM" id="SSF53187">
    <property type="entry name" value="Zn-dependent exopeptidases"/>
    <property type="match status" value="1"/>
</dbReference>
<dbReference type="GO" id="GO:0006508">
    <property type="term" value="P:proteolysis"/>
    <property type="evidence" value="ECO:0007669"/>
    <property type="project" value="InterPro"/>
</dbReference>